<keyword evidence="12" id="KW-0520">NAD</keyword>
<dbReference type="AlphaFoldDB" id="A0A803STI5"/>
<dbReference type="InterPro" id="IPR052206">
    <property type="entry name" value="Retinol_saturase"/>
</dbReference>
<accession>A0A803STI5</accession>
<evidence type="ECO:0000256" key="12">
    <source>
        <dbReference type="ARBA" id="ARBA00023027"/>
    </source>
</evidence>
<evidence type="ECO:0000256" key="6">
    <source>
        <dbReference type="ARBA" id="ARBA00022630"/>
    </source>
</evidence>
<dbReference type="GeneTree" id="ENSGT00390000017613"/>
<keyword evidence="8" id="KW-0256">Endoplasmic reticulum</keyword>
<evidence type="ECO:0000256" key="13">
    <source>
        <dbReference type="ARBA" id="ARBA00023098"/>
    </source>
</evidence>
<evidence type="ECO:0000313" key="15">
    <source>
        <dbReference type="Ensembl" id="ENSACAP00000026275.1"/>
    </source>
</evidence>
<protein>
    <submittedName>
        <fullName evidence="15">Uncharacterized protein</fullName>
    </submittedName>
</protein>
<comment type="cofactor">
    <cofactor evidence="1">
        <name>NAD(+)</name>
        <dbReference type="ChEBI" id="CHEBI:57540"/>
    </cofactor>
</comment>
<evidence type="ECO:0000256" key="1">
    <source>
        <dbReference type="ARBA" id="ARBA00001911"/>
    </source>
</evidence>
<comment type="cofactor">
    <cofactor evidence="3">
        <name>FAD</name>
        <dbReference type="ChEBI" id="CHEBI:57692"/>
    </cofactor>
</comment>
<evidence type="ECO:0000256" key="5">
    <source>
        <dbReference type="ARBA" id="ARBA00004586"/>
    </source>
</evidence>
<evidence type="ECO:0000256" key="11">
    <source>
        <dbReference type="ARBA" id="ARBA00023002"/>
    </source>
</evidence>
<dbReference type="Ensembl" id="ENSACAT00000038457.1">
    <property type="protein sequence ID" value="ENSACAP00000026275.1"/>
    <property type="gene ID" value="ENSACAG00000040093.1"/>
</dbReference>
<evidence type="ECO:0000313" key="16">
    <source>
        <dbReference type="Proteomes" id="UP000001646"/>
    </source>
</evidence>
<dbReference type="InParanoid" id="A0A803STI5"/>
<comment type="subcellular location">
    <subcellularLocation>
        <location evidence="4">Endomembrane system</location>
        <topology evidence="4">Peripheral membrane protein</topology>
    </subcellularLocation>
    <subcellularLocation>
        <location evidence="5">Endoplasmic reticulum membrane</location>
    </subcellularLocation>
</comment>
<evidence type="ECO:0000256" key="2">
    <source>
        <dbReference type="ARBA" id="ARBA00001937"/>
    </source>
</evidence>
<keyword evidence="14" id="KW-0472">Membrane</keyword>
<evidence type="ECO:0000256" key="14">
    <source>
        <dbReference type="ARBA" id="ARBA00023136"/>
    </source>
</evidence>
<keyword evidence="11" id="KW-0560">Oxidoreductase</keyword>
<evidence type="ECO:0000256" key="3">
    <source>
        <dbReference type="ARBA" id="ARBA00001974"/>
    </source>
</evidence>
<reference evidence="15" key="3">
    <citation type="submission" date="2025-09" db="UniProtKB">
        <authorList>
            <consortium name="Ensembl"/>
        </authorList>
    </citation>
    <scope>IDENTIFICATION</scope>
</reference>
<name>A0A803STI5_ANOCA</name>
<dbReference type="GO" id="GO:0016491">
    <property type="term" value="F:oxidoreductase activity"/>
    <property type="evidence" value="ECO:0007669"/>
    <property type="project" value="UniProtKB-KW"/>
</dbReference>
<dbReference type="PANTHER" id="PTHR46091">
    <property type="entry name" value="BLR7054 PROTEIN"/>
    <property type="match status" value="1"/>
</dbReference>
<keyword evidence="10" id="KW-0521">NADP</keyword>
<keyword evidence="13" id="KW-0443">Lipid metabolism</keyword>
<dbReference type="PANTHER" id="PTHR46091:SF1">
    <property type="entry name" value="ALL-TRANS-RETINOL 13,14-REDUCTASE"/>
    <property type="match status" value="1"/>
</dbReference>
<proteinExistence type="predicted"/>
<keyword evidence="9" id="KW-0274">FAD</keyword>
<keyword evidence="6" id="KW-0285">Flavoprotein</keyword>
<evidence type="ECO:0000256" key="9">
    <source>
        <dbReference type="ARBA" id="ARBA00022827"/>
    </source>
</evidence>
<dbReference type="GO" id="GO:0006629">
    <property type="term" value="P:lipid metabolic process"/>
    <property type="evidence" value="ECO:0007669"/>
    <property type="project" value="UniProtKB-KW"/>
</dbReference>
<dbReference type="GO" id="GO:0005789">
    <property type="term" value="C:endoplasmic reticulum membrane"/>
    <property type="evidence" value="ECO:0007669"/>
    <property type="project" value="UniProtKB-SubCell"/>
</dbReference>
<reference evidence="15" key="2">
    <citation type="submission" date="2025-08" db="UniProtKB">
        <authorList>
            <consortium name="Ensembl"/>
        </authorList>
    </citation>
    <scope>IDENTIFICATION</scope>
</reference>
<sequence length="149" mass="17154">MTSVKRSLLTSTVPEKQLQRKSLYYTLDHHQLRIHSGRRDIQIEHVSAGTPLTNCHYIASPRGEMYGAEHSISRLQVEVTTTIRPQTPVPNLYLTGKCILDFARGFLRTKRCFTSNSIFTLRITMSVIDDIIFYCDRSDLRTYCKSLLV</sequence>
<keyword evidence="16" id="KW-1185">Reference proteome</keyword>
<dbReference type="Proteomes" id="UP000001646">
    <property type="component" value="Unplaced"/>
</dbReference>
<evidence type="ECO:0000256" key="7">
    <source>
        <dbReference type="ARBA" id="ARBA00022729"/>
    </source>
</evidence>
<reference evidence="15" key="1">
    <citation type="submission" date="2009-12" db="EMBL/GenBank/DDBJ databases">
        <title>The Genome Sequence of Anolis carolinensis (Green Anole Lizard).</title>
        <authorList>
            <consortium name="The Genome Sequencing Platform"/>
            <person name="Di Palma F."/>
            <person name="Alfoldi J."/>
            <person name="Heiman D."/>
            <person name="Young S."/>
            <person name="Grabherr M."/>
            <person name="Johnson J."/>
            <person name="Lander E.S."/>
            <person name="Lindblad-Toh K."/>
        </authorList>
    </citation>
    <scope>NUCLEOTIDE SEQUENCE [LARGE SCALE GENOMIC DNA]</scope>
    <source>
        <strain evidence="15">JBL SC #1</strain>
    </source>
</reference>
<evidence type="ECO:0000256" key="4">
    <source>
        <dbReference type="ARBA" id="ARBA00004184"/>
    </source>
</evidence>
<evidence type="ECO:0000256" key="10">
    <source>
        <dbReference type="ARBA" id="ARBA00022857"/>
    </source>
</evidence>
<organism evidence="15 16">
    <name type="scientific">Anolis carolinensis</name>
    <name type="common">Green anole</name>
    <name type="synonym">American chameleon</name>
    <dbReference type="NCBI Taxonomy" id="28377"/>
    <lineage>
        <taxon>Eukaryota</taxon>
        <taxon>Metazoa</taxon>
        <taxon>Chordata</taxon>
        <taxon>Craniata</taxon>
        <taxon>Vertebrata</taxon>
        <taxon>Euteleostomi</taxon>
        <taxon>Lepidosauria</taxon>
        <taxon>Squamata</taxon>
        <taxon>Bifurcata</taxon>
        <taxon>Unidentata</taxon>
        <taxon>Episquamata</taxon>
        <taxon>Toxicofera</taxon>
        <taxon>Iguania</taxon>
        <taxon>Dactyloidae</taxon>
        <taxon>Anolis</taxon>
    </lineage>
</organism>
<keyword evidence="7" id="KW-0732">Signal</keyword>
<evidence type="ECO:0000256" key="8">
    <source>
        <dbReference type="ARBA" id="ARBA00022824"/>
    </source>
</evidence>
<comment type="cofactor">
    <cofactor evidence="2">
        <name>NADP(+)</name>
        <dbReference type="ChEBI" id="CHEBI:58349"/>
    </cofactor>
</comment>